<dbReference type="AlphaFoldDB" id="G2YCX8"/>
<organism evidence="1 2">
    <name type="scientific">Botryotinia fuckeliana (strain T4)</name>
    <name type="common">Noble rot fungus</name>
    <name type="synonym">Botrytis cinerea</name>
    <dbReference type="NCBI Taxonomy" id="999810"/>
    <lineage>
        <taxon>Eukaryota</taxon>
        <taxon>Fungi</taxon>
        <taxon>Dikarya</taxon>
        <taxon>Ascomycota</taxon>
        <taxon>Pezizomycotina</taxon>
        <taxon>Leotiomycetes</taxon>
        <taxon>Helotiales</taxon>
        <taxon>Sclerotiniaceae</taxon>
        <taxon>Botrytis</taxon>
    </lineage>
</organism>
<evidence type="ECO:0000313" key="2">
    <source>
        <dbReference type="Proteomes" id="UP000008177"/>
    </source>
</evidence>
<gene>
    <name evidence="1" type="ORF">BofuT4_P097340.1</name>
</gene>
<dbReference type="HOGENOM" id="CLU_3335477_0_0_1"/>
<dbReference type="InParanoid" id="G2YCX8"/>
<proteinExistence type="predicted"/>
<dbReference type="EMBL" id="FQ790320">
    <property type="protein sequence ID" value="CCD49626.1"/>
    <property type="molecule type" value="Genomic_DNA"/>
</dbReference>
<evidence type="ECO:0000313" key="1">
    <source>
        <dbReference type="EMBL" id="CCD49626.1"/>
    </source>
</evidence>
<accession>G2YCX8</accession>
<dbReference type="Proteomes" id="UP000008177">
    <property type="component" value="Unplaced contigs"/>
</dbReference>
<dbReference type="InterPro" id="IPR018247">
    <property type="entry name" value="EF_Hand_1_Ca_BS"/>
</dbReference>
<sequence>MYWMLFGTQGVMKEARDGDGDGDGFISYYDLGVVLKTQ</sequence>
<reference evidence="2" key="1">
    <citation type="journal article" date="2011" name="PLoS Genet.">
        <title>Genomic analysis of the necrotrophic fungal pathogens Sclerotinia sclerotiorum and Botrytis cinerea.</title>
        <authorList>
            <person name="Amselem J."/>
            <person name="Cuomo C.A."/>
            <person name="van Kan J.A."/>
            <person name="Viaud M."/>
            <person name="Benito E.P."/>
            <person name="Couloux A."/>
            <person name="Coutinho P.M."/>
            <person name="de Vries R.P."/>
            <person name="Dyer P.S."/>
            <person name="Fillinger S."/>
            <person name="Fournier E."/>
            <person name="Gout L."/>
            <person name="Hahn M."/>
            <person name="Kohn L."/>
            <person name="Lapalu N."/>
            <person name="Plummer K.M."/>
            <person name="Pradier J.M."/>
            <person name="Quevillon E."/>
            <person name="Sharon A."/>
            <person name="Simon A."/>
            <person name="ten Have A."/>
            <person name="Tudzynski B."/>
            <person name="Tudzynski P."/>
            <person name="Wincker P."/>
            <person name="Andrew M."/>
            <person name="Anthouard V."/>
            <person name="Beever R.E."/>
            <person name="Beffa R."/>
            <person name="Benoit I."/>
            <person name="Bouzid O."/>
            <person name="Brault B."/>
            <person name="Chen Z."/>
            <person name="Choquer M."/>
            <person name="Collemare J."/>
            <person name="Cotton P."/>
            <person name="Danchin E.G."/>
            <person name="Da Silva C."/>
            <person name="Gautier A."/>
            <person name="Giraud C."/>
            <person name="Giraud T."/>
            <person name="Gonzalez C."/>
            <person name="Grossetete S."/>
            <person name="Guldener U."/>
            <person name="Henrissat B."/>
            <person name="Howlett B.J."/>
            <person name="Kodira C."/>
            <person name="Kretschmer M."/>
            <person name="Lappartient A."/>
            <person name="Leroch M."/>
            <person name="Levis C."/>
            <person name="Mauceli E."/>
            <person name="Neuveglise C."/>
            <person name="Oeser B."/>
            <person name="Pearson M."/>
            <person name="Poulain J."/>
            <person name="Poussereau N."/>
            <person name="Quesneville H."/>
            <person name="Rascle C."/>
            <person name="Schumacher J."/>
            <person name="Segurens B."/>
            <person name="Sexton A."/>
            <person name="Silva E."/>
            <person name="Sirven C."/>
            <person name="Soanes D.M."/>
            <person name="Talbot N.J."/>
            <person name="Templeton M."/>
            <person name="Yandava C."/>
            <person name="Yarden O."/>
            <person name="Zeng Q."/>
            <person name="Rollins J.A."/>
            <person name="Lebrun M.H."/>
            <person name="Dickman M."/>
        </authorList>
    </citation>
    <scope>NUCLEOTIDE SEQUENCE [LARGE SCALE GENOMIC DNA]</scope>
    <source>
        <strain evidence="2">T4</strain>
    </source>
</reference>
<dbReference type="PROSITE" id="PS00018">
    <property type="entry name" value="EF_HAND_1"/>
    <property type="match status" value="1"/>
</dbReference>
<protein>
    <recommendedName>
        <fullName evidence="3">EF-hand domain-containing protein</fullName>
    </recommendedName>
</protein>
<name>G2YCX8_BOTF4</name>
<evidence type="ECO:0008006" key="3">
    <source>
        <dbReference type="Google" id="ProtNLM"/>
    </source>
</evidence>